<evidence type="ECO:0000313" key="1">
    <source>
        <dbReference type="EMBL" id="KIJ96908.1"/>
    </source>
</evidence>
<dbReference type="Pfam" id="PF00106">
    <property type="entry name" value="adh_short"/>
    <property type="match status" value="1"/>
</dbReference>
<proteinExistence type="predicted"/>
<protein>
    <submittedName>
        <fullName evidence="1">Uncharacterized protein</fullName>
    </submittedName>
</protein>
<dbReference type="Gene3D" id="3.40.50.720">
    <property type="entry name" value="NAD(P)-binding Rossmann-like Domain"/>
    <property type="match status" value="1"/>
</dbReference>
<dbReference type="InterPro" id="IPR052184">
    <property type="entry name" value="SDR_enzymes"/>
</dbReference>
<accession>A0A0C9X6H7</accession>
<dbReference type="PANTHER" id="PTHR45458:SF1">
    <property type="entry name" value="SHORT CHAIN DEHYDROGENASE"/>
    <property type="match status" value="1"/>
</dbReference>
<dbReference type="SUPFAM" id="SSF51735">
    <property type="entry name" value="NAD(P)-binding Rossmann-fold domains"/>
    <property type="match status" value="1"/>
</dbReference>
<dbReference type="PRINTS" id="PR00081">
    <property type="entry name" value="GDHRDH"/>
</dbReference>
<sequence>MPSWLITGASTGIGLGIVCDLLKEEKNFVISTARDLSAKALQDLAAIYPKNRLALIELDVTDVTSAKTAAEEAAALLPNGLDYLINNAGISLQMMTSFEDLDMKLFAEELNFYTISVIQVTSAFLPLIRKSAVKKIIFITSILSSIETSGSWPLIGNSYSISRAALNMLACKWGAVLKNDGVIVALVHPGWVQTDMSDPCKKWMETYAPNIPQITLAQSSAGVVEVAKNLTLNATVPFYQYDGSKLPF</sequence>
<keyword evidence="2" id="KW-1185">Reference proteome</keyword>
<dbReference type="PANTHER" id="PTHR45458">
    <property type="entry name" value="SHORT-CHAIN DEHYDROGENASE/REDUCTASE SDR"/>
    <property type="match status" value="1"/>
</dbReference>
<evidence type="ECO:0000313" key="2">
    <source>
        <dbReference type="Proteomes" id="UP000054477"/>
    </source>
</evidence>
<name>A0A0C9X6H7_9AGAR</name>
<reference evidence="2" key="2">
    <citation type="submission" date="2015-01" db="EMBL/GenBank/DDBJ databases">
        <title>Evolutionary Origins and Diversification of the Mycorrhizal Mutualists.</title>
        <authorList>
            <consortium name="DOE Joint Genome Institute"/>
            <consortium name="Mycorrhizal Genomics Consortium"/>
            <person name="Kohler A."/>
            <person name="Kuo A."/>
            <person name="Nagy L.G."/>
            <person name="Floudas D."/>
            <person name="Copeland A."/>
            <person name="Barry K.W."/>
            <person name="Cichocki N."/>
            <person name="Veneault-Fourrey C."/>
            <person name="LaButti K."/>
            <person name="Lindquist E.A."/>
            <person name="Lipzen A."/>
            <person name="Lundell T."/>
            <person name="Morin E."/>
            <person name="Murat C."/>
            <person name="Riley R."/>
            <person name="Ohm R."/>
            <person name="Sun H."/>
            <person name="Tunlid A."/>
            <person name="Henrissat B."/>
            <person name="Grigoriev I.V."/>
            <person name="Hibbett D.S."/>
            <person name="Martin F."/>
        </authorList>
    </citation>
    <scope>NUCLEOTIDE SEQUENCE [LARGE SCALE GENOMIC DNA]</scope>
    <source>
        <strain evidence="2">LaAM-08-1</strain>
    </source>
</reference>
<dbReference type="GO" id="GO:0016616">
    <property type="term" value="F:oxidoreductase activity, acting on the CH-OH group of donors, NAD or NADP as acceptor"/>
    <property type="evidence" value="ECO:0007669"/>
    <property type="project" value="TreeGrafter"/>
</dbReference>
<gene>
    <name evidence="1" type="ORF">K443DRAFT_681921</name>
</gene>
<dbReference type="InterPro" id="IPR002347">
    <property type="entry name" value="SDR_fam"/>
</dbReference>
<dbReference type="HOGENOM" id="CLU_010194_9_1_1"/>
<dbReference type="AlphaFoldDB" id="A0A0C9X6H7"/>
<dbReference type="Proteomes" id="UP000054477">
    <property type="component" value="Unassembled WGS sequence"/>
</dbReference>
<organism evidence="1 2">
    <name type="scientific">Laccaria amethystina LaAM-08-1</name>
    <dbReference type="NCBI Taxonomy" id="1095629"/>
    <lineage>
        <taxon>Eukaryota</taxon>
        <taxon>Fungi</taxon>
        <taxon>Dikarya</taxon>
        <taxon>Basidiomycota</taxon>
        <taxon>Agaricomycotina</taxon>
        <taxon>Agaricomycetes</taxon>
        <taxon>Agaricomycetidae</taxon>
        <taxon>Agaricales</taxon>
        <taxon>Agaricineae</taxon>
        <taxon>Hydnangiaceae</taxon>
        <taxon>Laccaria</taxon>
    </lineage>
</organism>
<dbReference type="EMBL" id="KN838707">
    <property type="protein sequence ID" value="KIJ96908.1"/>
    <property type="molecule type" value="Genomic_DNA"/>
</dbReference>
<dbReference type="InterPro" id="IPR036291">
    <property type="entry name" value="NAD(P)-bd_dom_sf"/>
</dbReference>
<reference evidence="1 2" key="1">
    <citation type="submission" date="2014-04" db="EMBL/GenBank/DDBJ databases">
        <authorList>
            <consortium name="DOE Joint Genome Institute"/>
            <person name="Kuo A."/>
            <person name="Kohler A."/>
            <person name="Nagy L.G."/>
            <person name="Floudas D."/>
            <person name="Copeland A."/>
            <person name="Barry K.W."/>
            <person name="Cichocki N."/>
            <person name="Veneault-Fourrey C."/>
            <person name="LaButti K."/>
            <person name="Lindquist E.A."/>
            <person name="Lipzen A."/>
            <person name="Lundell T."/>
            <person name="Morin E."/>
            <person name="Murat C."/>
            <person name="Sun H."/>
            <person name="Tunlid A."/>
            <person name="Henrissat B."/>
            <person name="Grigoriev I.V."/>
            <person name="Hibbett D.S."/>
            <person name="Martin F."/>
            <person name="Nordberg H.P."/>
            <person name="Cantor M.N."/>
            <person name="Hua S.X."/>
        </authorList>
    </citation>
    <scope>NUCLEOTIDE SEQUENCE [LARGE SCALE GENOMIC DNA]</scope>
    <source>
        <strain evidence="1 2">LaAM-08-1</strain>
    </source>
</reference>
<dbReference type="OrthoDB" id="9876299at2759"/>